<keyword evidence="6" id="KW-0539">Nucleus</keyword>
<dbReference type="STRING" id="1220926.S2K7N3"/>
<dbReference type="PANTHER" id="PTHR13224">
    <property type="entry name" value="THYROID HORMONE RECEPTOR-ASSOCIATED PROTEIN-RELATED"/>
    <property type="match status" value="1"/>
</dbReference>
<dbReference type="OMA" id="VSELACM"/>
<dbReference type="InterPro" id="IPR048338">
    <property type="entry name" value="Mediator_Med16"/>
</dbReference>
<sequence>MVELTRTPKSMKRKRTSQQRAEFCDKLPRYPASFHFSALTYKQASESLCVSPHSVVISVPTPPNKSQFNAIAGDLFSLDSPIRKVPIKRMEHFHKQHTITHLQWEQKGKTVASVDETGLLALWHIENSVHEWELIYSTDLKQPLAAFLWLQTDRLFETQADDSLKREPIVGPRNPYGQLAFVTATVHGEIKVHYQRSGSIFSSFSTPMPNIGRREISRADAGCFGMSLAGLDDWERISHAAITMNSSGHIYLASHNASLQPKSVSIHTIRIRFPKHSNEKGAIECKSTTILKLQKQPYQNITQLAFKRTSPLELVIGMGQEDASYISTWQLQQIKKSIQSDFGTITQDYSSLVFQSGIEIAGRFISSLKTSNKDNTMIVGLSDGSIHAELATNRSLLRSSSEGDSIDPTFYQVTEPHATRNGIVDPIADITLSPNGTHVVYSFSTGKIGVSKLTCDTYSDEYVKAITQKLQLCLLNNVDYLDLVSELACMHKIDQHKDKVNDIVSNVLDAYEKHYNGTKELSNRPLDDWNLASLTKAYGFAIAVYNRLPEKKIQAVNLSRAVQLPFILECFIASCSTDYAEITAILNKPNIDTNDKIEFDPDSLWSLISLSTWIYDYLRWALREWYMLFNCKKPNDAQNVDINDRSVHAVLLLHQDSRTTLNSILKLIHHFIQYTTTTSYQLEHLRESQSLLQRYTSTLLNNEIITLKDTIEFLHALDPLRPNTTNTPRNRWSLLLTSNLRDYTIADIQKISNQFRDKCAKPSIYLENESLYAFDVIRKRRLPSTVSTVQCMRCRQPTLRLDSAKDISDPCFSAQWYQSAGKRCVCGGTFY</sequence>
<dbReference type="Gene3D" id="2.130.10.10">
    <property type="entry name" value="YVTN repeat-like/Quinoprotein amine dehydrogenase"/>
    <property type="match status" value="1"/>
</dbReference>
<dbReference type="EMBL" id="KE123909">
    <property type="protein sequence ID" value="EPB91383.1"/>
    <property type="molecule type" value="Genomic_DNA"/>
</dbReference>
<dbReference type="SUPFAM" id="SSF50978">
    <property type="entry name" value="WD40 repeat-like"/>
    <property type="match status" value="1"/>
</dbReference>
<protein>
    <recommendedName>
        <fullName evidence="9">Mediator complex subunit 16</fullName>
    </recommendedName>
</protein>
<keyword evidence="3" id="KW-0805">Transcription regulation</keyword>
<dbReference type="InterPro" id="IPR015943">
    <property type="entry name" value="WD40/YVTN_repeat-like_dom_sf"/>
</dbReference>
<name>S2K7N3_MUCC1</name>
<dbReference type="GO" id="GO:0045893">
    <property type="term" value="P:positive regulation of DNA-templated transcription"/>
    <property type="evidence" value="ECO:0007669"/>
    <property type="project" value="TreeGrafter"/>
</dbReference>
<keyword evidence="5" id="KW-0804">Transcription</keyword>
<organism evidence="7 8">
    <name type="scientific">Mucor circinelloides f. circinelloides (strain 1006PhL)</name>
    <name type="common">Mucormycosis agent</name>
    <name type="synonym">Calyptromyces circinelloides</name>
    <dbReference type="NCBI Taxonomy" id="1220926"/>
    <lineage>
        <taxon>Eukaryota</taxon>
        <taxon>Fungi</taxon>
        <taxon>Fungi incertae sedis</taxon>
        <taxon>Mucoromycota</taxon>
        <taxon>Mucoromycotina</taxon>
        <taxon>Mucoromycetes</taxon>
        <taxon>Mucorales</taxon>
        <taxon>Mucorineae</taxon>
        <taxon>Mucoraceae</taxon>
        <taxon>Mucor</taxon>
    </lineage>
</organism>
<dbReference type="VEuPathDB" id="FungiDB:HMPREF1544_01704"/>
<dbReference type="InterPro" id="IPR036322">
    <property type="entry name" value="WD40_repeat_dom_sf"/>
</dbReference>
<proteinExistence type="inferred from homology"/>
<evidence type="ECO:0000256" key="5">
    <source>
        <dbReference type="ARBA" id="ARBA00023163"/>
    </source>
</evidence>
<evidence type="ECO:0000313" key="7">
    <source>
        <dbReference type="EMBL" id="EPB91383.1"/>
    </source>
</evidence>
<reference evidence="8" key="1">
    <citation type="submission" date="2013-05" db="EMBL/GenBank/DDBJ databases">
        <title>The Genome sequence of Mucor circinelloides f. circinelloides 1006PhL.</title>
        <authorList>
            <consortium name="The Broad Institute Genomics Platform"/>
            <person name="Cuomo C."/>
            <person name="Earl A."/>
            <person name="Findley K."/>
            <person name="Lee S.C."/>
            <person name="Walker B."/>
            <person name="Young S."/>
            <person name="Zeng Q."/>
            <person name="Gargeya S."/>
            <person name="Fitzgerald M."/>
            <person name="Haas B."/>
            <person name="Abouelleil A."/>
            <person name="Allen A.W."/>
            <person name="Alvarado L."/>
            <person name="Arachchi H.M."/>
            <person name="Berlin A.M."/>
            <person name="Chapman S.B."/>
            <person name="Gainer-Dewar J."/>
            <person name="Goldberg J."/>
            <person name="Griggs A."/>
            <person name="Gujja S."/>
            <person name="Hansen M."/>
            <person name="Howarth C."/>
            <person name="Imamovic A."/>
            <person name="Ireland A."/>
            <person name="Larimer J."/>
            <person name="McCowan C."/>
            <person name="Murphy C."/>
            <person name="Pearson M."/>
            <person name="Poon T.W."/>
            <person name="Priest M."/>
            <person name="Roberts A."/>
            <person name="Saif S."/>
            <person name="Shea T."/>
            <person name="Sisk P."/>
            <person name="Sykes S."/>
            <person name="Wortman J."/>
            <person name="Nusbaum C."/>
            <person name="Birren B."/>
        </authorList>
    </citation>
    <scope>NUCLEOTIDE SEQUENCE [LARGE SCALE GENOMIC DNA]</scope>
    <source>
        <strain evidence="8">1006PhL</strain>
    </source>
</reference>
<comment type="subcellular location">
    <subcellularLocation>
        <location evidence="1">Nucleus</location>
    </subcellularLocation>
</comment>
<evidence type="ECO:0000256" key="2">
    <source>
        <dbReference type="ARBA" id="ARBA00006543"/>
    </source>
</evidence>
<evidence type="ECO:0000256" key="6">
    <source>
        <dbReference type="ARBA" id="ARBA00023242"/>
    </source>
</evidence>
<evidence type="ECO:0000256" key="3">
    <source>
        <dbReference type="ARBA" id="ARBA00023015"/>
    </source>
</evidence>
<dbReference type="PANTHER" id="PTHR13224:SF6">
    <property type="entry name" value="MEDIATOR OF RNA POLYMERASE II TRANSCRIPTION SUBUNIT 16"/>
    <property type="match status" value="1"/>
</dbReference>
<dbReference type="OrthoDB" id="4139168at2759"/>
<keyword evidence="8" id="KW-1185">Reference proteome</keyword>
<accession>S2K7N3</accession>
<dbReference type="GO" id="GO:0016592">
    <property type="term" value="C:mediator complex"/>
    <property type="evidence" value="ECO:0007669"/>
    <property type="project" value="TreeGrafter"/>
</dbReference>
<dbReference type="AlphaFoldDB" id="S2K7N3"/>
<dbReference type="eggNOG" id="ENOG502SAH8">
    <property type="taxonomic scope" value="Eukaryota"/>
</dbReference>
<gene>
    <name evidence="7" type="ORF">HMPREF1544_01704</name>
</gene>
<evidence type="ECO:0008006" key="9">
    <source>
        <dbReference type="Google" id="ProtNLM"/>
    </source>
</evidence>
<evidence type="ECO:0000313" key="8">
    <source>
        <dbReference type="Proteomes" id="UP000014254"/>
    </source>
</evidence>
<dbReference type="InParanoid" id="S2K7N3"/>
<evidence type="ECO:0000256" key="1">
    <source>
        <dbReference type="ARBA" id="ARBA00004123"/>
    </source>
</evidence>
<dbReference type="Proteomes" id="UP000014254">
    <property type="component" value="Unassembled WGS sequence"/>
</dbReference>
<comment type="similarity">
    <text evidence="2">Belongs to the Mediator complex subunit 16 family.</text>
</comment>
<evidence type="ECO:0000256" key="4">
    <source>
        <dbReference type="ARBA" id="ARBA00023159"/>
    </source>
</evidence>
<keyword evidence="4" id="KW-0010">Activator</keyword>